<evidence type="ECO:0000313" key="5">
    <source>
        <dbReference type="EMBL" id="UXI66262.1"/>
    </source>
</evidence>
<gene>
    <name evidence="5" type="ORF">N4264_16060</name>
</gene>
<comment type="similarity">
    <text evidence="1 2">Belongs to the pirin family.</text>
</comment>
<evidence type="ECO:0000259" key="3">
    <source>
        <dbReference type="Pfam" id="PF02678"/>
    </source>
</evidence>
<feature type="domain" description="Pirin N-terminal" evidence="3">
    <location>
        <begin position="21"/>
        <end position="121"/>
    </location>
</feature>
<dbReference type="SUPFAM" id="SSF51182">
    <property type="entry name" value="RmlC-like cupins"/>
    <property type="match status" value="1"/>
</dbReference>
<dbReference type="RefSeq" id="WP_261693246.1">
    <property type="nucleotide sequence ID" value="NZ_CP104694.1"/>
</dbReference>
<accession>A0ABY6B9N1</accession>
<dbReference type="Pfam" id="PF02678">
    <property type="entry name" value="Pirin"/>
    <property type="match status" value="1"/>
</dbReference>
<dbReference type="EMBL" id="CP104694">
    <property type="protein sequence ID" value="UXI66262.1"/>
    <property type="molecule type" value="Genomic_DNA"/>
</dbReference>
<dbReference type="Proteomes" id="UP001064632">
    <property type="component" value="Chromosome"/>
</dbReference>
<dbReference type="InterPro" id="IPR008778">
    <property type="entry name" value="Pirin_C_dom"/>
</dbReference>
<dbReference type="InterPro" id="IPR003829">
    <property type="entry name" value="Pirin_N_dom"/>
</dbReference>
<name>A0ABY6B9N1_9GAMM</name>
<feature type="domain" description="Pirin C-terminal" evidence="4">
    <location>
        <begin position="173"/>
        <end position="273"/>
    </location>
</feature>
<dbReference type="PANTHER" id="PTHR13903:SF8">
    <property type="entry name" value="PIRIN"/>
    <property type="match status" value="1"/>
</dbReference>
<dbReference type="PANTHER" id="PTHR13903">
    <property type="entry name" value="PIRIN-RELATED"/>
    <property type="match status" value="1"/>
</dbReference>
<evidence type="ECO:0000313" key="6">
    <source>
        <dbReference type="Proteomes" id="UP001064632"/>
    </source>
</evidence>
<dbReference type="CDD" id="cd02247">
    <property type="entry name" value="cupin_pirin_C"/>
    <property type="match status" value="1"/>
</dbReference>
<organism evidence="5 6">
    <name type="scientific">Tahibacter amnicola</name>
    <dbReference type="NCBI Taxonomy" id="2976241"/>
    <lineage>
        <taxon>Bacteria</taxon>
        <taxon>Pseudomonadati</taxon>
        <taxon>Pseudomonadota</taxon>
        <taxon>Gammaproteobacteria</taxon>
        <taxon>Lysobacterales</taxon>
        <taxon>Rhodanobacteraceae</taxon>
        <taxon>Tahibacter</taxon>
    </lineage>
</organism>
<evidence type="ECO:0000256" key="2">
    <source>
        <dbReference type="RuleBase" id="RU003457"/>
    </source>
</evidence>
<dbReference type="PIRSF" id="PIRSF006232">
    <property type="entry name" value="Pirin"/>
    <property type="match status" value="1"/>
</dbReference>
<dbReference type="InterPro" id="IPR012093">
    <property type="entry name" value="Pirin"/>
</dbReference>
<dbReference type="Pfam" id="PF05726">
    <property type="entry name" value="Pirin_C"/>
    <property type="match status" value="1"/>
</dbReference>
<dbReference type="CDD" id="cd02909">
    <property type="entry name" value="cupin_pirin_N"/>
    <property type="match status" value="1"/>
</dbReference>
<evidence type="ECO:0000259" key="4">
    <source>
        <dbReference type="Pfam" id="PF05726"/>
    </source>
</evidence>
<evidence type="ECO:0000256" key="1">
    <source>
        <dbReference type="ARBA" id="ARBA00008416"/>
    </source>
</evidence>
<keyword evidence="6" id="KW-1185">Reference proteome</keyword>
<dbReference type="InterPro" id="IPR011051">
    <property type="entry name" value="RmlC_Cupin_sf"/>
</dbReference>
<reference evidence="5" key="1">
    <citation type="submission" date="2022-09" db="EMBL/GenBank/DDBJ databases">
        <title>Tahibacter sp. nov., isolated from a fresh water.</title>
        <authorList>
            <person name="Baek J.H."/>
            <person name="Lee J.K."/>
            <person name="Kim J.M."/>
            <person name="Jeon C.O."/>
        </authorList>
    </citation>
    <scope>NUCLEOTIDE SEQUENCE</scope>
    <source>
        <strain evidence="5">W38</strain>
    </source>
</reference>
<dbReference type="Gene3D" id="2.60.120.10">
    <property type="entry name" value="Jelly Rolls"/>
    <property type="match status" value="2"/>
</dbReference>
<dbReference type="InterPro" id="IPR014710">
    <property type="entry name" value="RmlC-like_jellyroll"/>
</dbReference>
<proteinExistence type="inferred from homology"/>
<protein>
    <submittedName>
        <fullName evidence="5">Pirin family protein</fullName>
    </submittedName>
</protein>
<sequence>MNEASERFTTRDAVVGDNLPIRRAIPQPRRRMIGAWCFLDHAGPVTLTSGPGMRVGPHPHIGLQTFTWPLEGELLHRDSLGTEQLIVPGQVNLMTAGQGIAHSEESPASRSGRLHLAQLWIALPDAQRNMPPQFAHYPQLPVLGRDAFRITVLAGEAFDARSPVGVFSPLLGLDIAASGPAHTVLPLDLSFEHGLLVLDGAVLVDDEPLLPGTLLYLPPGAAYVAITSNAPARLLLLGGLPFEEPVLLWWNFVARSRDEIAQATDDWNSGLRFGAVHGFDGPRLTAPEVPALTVRRT</sequence>